<evidence type="ECO:0000256" key="1">
    <source>
        <dbReference type="SAM" id="MobiDB-lite"/>
    </source>
</evidence>
<reference evidence="2 3" key="1">
    <citation type="journal article" date="2018" name="Mol. Plant">
        <title>The genome of Artemisia annua provides insight into the evolution of Asteraceae family and artemisinin biosynthesis.</title>
        <authorList>
            <person name="Shen Q."/>
            <person name="Zhang L."/>
            <person name="Liao Z."/>
            <person name="Wang S."/>
            <person name="Yan T."/>
            <person name="Shi P."/>
            <person name="Liu M."/>
            <person name="Fu X."/>
            <person name="Pan Q."/>
            <person name="Wang Y."/>
            <person name="Lv Z."/>
            <person name="Lu X."/>
            <person name="Zhang F."/>
            <person name="Jiang W."/>
            <person name="Ma Y."/>
            <person name="Chen M."/>
            <person name="Hao X."/>
            <person name="Li L."/>
            <person name="Tang Y."/>
            <person name="Lv G."/>
            <person name="Zhou Y."/>
            <person name="Sun X."/>
            <person name="Brodelius P.E."/>
            <person name="Rose J.K.C."/>
            <person name="Tang K."/>
        </authorList>
    </citation>
    <scope>NUCLEOTIDE SEQUENCE [LARGE SCALE GENOMIC DNA]</scope>
    <source>
        <strain evidence="3">cv. Huhao1</strain>
        <tissue evidence="2">Leaf</tissue>
    </source>
</reference>
<feature type="compositionally biased region" description="Basic residues" evidence="1">
    <location>
        <begin position="1"/>
        <end position="21"/>
    </location>
</feature>
<accession>A0A2U1PVP0</accession>
<comment type="caution">
    <text evidence="2">The sequence shown here is derived from an EMBL/GenBank/DDBJ whole genome shotgun (WGS) entry which is preliminary data.</text>
</comment>
<name>A0A2U1PVP0_ARTAN</name>
<evidence type="ECO:0000313" key="3">
    <source>
        <dbReference type="Proteomes" id="UP000245207"/>
    </source>
</evidence>
<dbReference type="Proteomes" id="UP000245207">
    <property type="component" value="Unassembled WGS sequence"/>
</dbReference>
<gene>
    <name evidence="2" type="ORF">CTI12_AA099930</name>
</gene>
<sequence length="111" mass="12891">MSGNKRRSRGSSRNKKSKKQRVHGESSSRGQEAQEEELDINVLLKWFEDERKKKAARKAKKLLAKDEKEFSRSKALVVHEEDEFSDVSLDGLDYEEAHLAFDKENSPKFHD</sequence>
<organism evidence="2 3">
    <name type="scientific">Artemisia annua</name>
    <name type="common">Sweet wormwood</name>
    <dbReference type="NCBI Taxonomy" id="35608"/>
    <lineage>
        <taxon>Eukaryota</taxon>
        <taxon>Viridiplantae</taxon>
        <taxon>Streptophyta</taxon>
        <taxon>Embryophyta</taxon>
        <taxon>Tracheophyta</taxon>
        <taxon>Spermatophyta</taxon>
        <taxon>Magnoliopsida</taxon>
        <taxon>eudicotyledons</taxon>
        <taxon>Gunneridae</taxon>
        <taxon>Pentapetalae</taxon>
        <taxon>asterids</taxon>
        <taxon>campanulids</taxon>
        <taxon>Asterales</taxon>
        <taxon>Asteraceae</taxon>
        <taxon>Asteroideae</taxon>
        <taxon>Anthemideae</taxon>
        <taxon>Artemisiinae</taxon>
        <taxon>Artemisia</taxon>
    </lineage>
</organism>
<keyword evidence="3" id="KW-1185">Reference proteome</keyword>
<evidence type="ECO:0000313" key="2">
    <source>
        <dbReference type="EMBL" id="PWA89828.1"/>
    </source>
</evidence>
<protein>
    <submittedName>
        <fullName evidence="2">Uncharacterized protein</fullName>
    </submittedName>
</protein>
<dbReference type="AlphaFoldDB" id="A0A2U1PVP0"/>
<feature type="region of interest" description="Disordered" evidence="1">
    <location>
        <begin position="1"/>
        <end position="36"/>
    </location>
</feature>
<proteinExistence type="predicted"/>
<dbReference type="EMBL" id="PKPP01000681">
    <property type="protein sequence ID" value="PWA89828.1"/>
    <property type="molecule type" value="Genomic_DNA"/>
</dbReference>